<evidence type="ECO:0000313" key="3">
    <source>
        <dbReference type="Proteomes" id="UP000664144"/>
    </source>
</evidence>
<dbReference type="Pfam" id="PF18962">
    <property type="entry name" value="Por_Secre_tail"/>
    <property type="match status" value="1"/>
</dbReference>
<evidence type="ECO:0000259" key="1">
    <source>
        <dbReference type="Pfam" id="PF18962"/>
    </source>
</evidence>
<dbReference type="InterPro" id="IPR026444">
    <property type="entry name" value="Secre_tail"/>
</dbReference>
<dbReference type="NCBIfam" id="TIGR04183">
    <property type="entry name" value="Por_Secre_tail"/>
    <property type="match status" value="1"/>
</dbReference>
<dbReference type="EMBL" id="JAFLQZ010000015">
    <property type="protein sequence ID" value="MBO0360046.1"/>
    <property type="molecule type" value="Genomic_DNA"/>
</dbReference>
<organism evidence="2 3">
    <name type="scientific">Hymenobacter telluris</name>
    <dbReference type="NCBI Taxonomy" id="2816474"/>
    <lineage>
        <taxon>Bacteria</taxon>
        <taxon>Pseudomonadati</taxon>
        <taxon>Bacteroidota</taxon>
        <taxon>Cytophagia</taxon>
        <taxon>Cytophagales</taxon>
        <taxon>Hymenobacteraceae</taxon>
        <taxon>Hymenobacter</taxon>
    </lineage>
</organism>
<dbReference type="RefSeq" id="WP_206985986.1">
    <property type="nucleotide sequence ID" value="NZ_JAFLQZ010000015.1"/>
</dbReference>
<comment type="caution">
    <text evidence="2">The sequence shown here is derived from an EMBL/GenBank/DDBJ whole genome shotgun (WGS) entry which is preliminary data.</text>
</comment>
<feature type="domain" description="Secretion system C-terminal sorting" evidence="1">
    <location>
        <begin position="248"/>
        <end position="316"/>
    </location>
</feature>
<name>A0A939EZJ7_9BACT</name>
<protein>
    <submittedName>
        <fullName evidence="2">T9SS type A sorting domain-containing protein</fullName>
    </submittedName>
</protein>
<sequence length="319" mass="32828">MTTALGTGTAAQAQSYAPVTVTGFNQDVVADATGTTLASTTYDVDGSNGAGYNFMAPGFVTPSGAAPTRFLPATGIVTSAITSGLTYQLASYSANNSLRLPLTGLGTAASGTLTFSTPRTASVVYVLATSGGGLSNVTPTITFTDGTTQVFGSLLVQDWFDGSSPAATGLGRVSRNTASTIENLTTNPRLYQLQLAVSAANYTKPIQSITFSKAASTTSGAANIMAISVAPSPLAVRSGLPQVTMQAYPNPATDALTLQVDDAQRTATAQLLDLTGRELQTTTVRNQQAVFSMSSLSAGVYLVRYRNDNGSKTIKVVKE</sequence>
<reference evidence="2" key="1">
    <citation type="submission" date="2021-03" db="EMBL/GenBank/DDBJ databases">
        <authorList>
            <person name="Kim M.K."/>
        </authorList>
    </citation>
    <scope>NUCLEOTIDE SEQUENCE</scope>
    <source>
        <strain evidence="2">BT186</strain>
    </source>
</reference>
<evidence type="ECO:0000313" key="2">
    <source>
        <dbReference type="EMBL" id="MBO0360046.1"/>
    </source>
</evidence>
<gene>
    <name evidence="2" type="ORF">J0X19_18950</name>
</gene>
<accession>A0A939EZJ7</accession>
<keyword evidence="3" id="KW-1185">Reference proteome</keyword>
<proteinExistence type="predicted"/>
<dbReference type="AlphaFoldDB" id="A0A939EZJ7"/>
<dbReference type="Proteomes" id="UP000664144">
    <property type="component" value="Unassembled WGS sequence"/>
</dbReference>